<evidence type="ECO:0000259" key="1">
    <source>
        <dbReference type="PROSITE" id="PS50995"/>
    </source>
</evidence>
<dbReference type="InterPro" id="IPR039422">
    <property type="entry name" value="MarR/SlyA-like"/>
</dbReference>
<comment type="caution">
    <text evidence="2">The sequence shown here is derived from an EMBL/GenBank/DDBJ whole genome shotgun (WGS) entry which is preliminary data.</text>
</comment>
<dbReference type="SUPFAM" id="SSF46785">
    <property type="entry name" value="Winged helix' DNA-binding domain"/>
    <property type="match status" value="1"/>
</dbReference>
<dbReference type="Pfam" id="PF12802">
    <property type="entry name" value="MarR_2"/>
    <property type="match status" value="1"/>
</dbReference>
<dbReference type="Proteomes" id="UP000469185">
    <property type="component" value="Unassembled WGS sequence"/>
</dbReference>
<dbReference type="PANTHER" id="PTHR33164:SF99">
    <property type="entry name" value="MARR FAMILY REGULATORY PROTEIN"/>
    <property type="match status" value="1"/>
</dbReference>
<protein>
    <submittedName>
        <fullName evidence="2">MarR family transcriptional regulator</fullName>
    </submittedName>
</protein>
<dbReference type="GO" id="GO:0006950">
    <property type="term" value="P:response to stress"/>
    <property type="evidence" value="ECO:0007669"/>
    <property type="project" value="TreeGrafter"/>
</dbReference>
<dbReference type="RefSeq" id="WP_163821152.1">
    <property type="nucleotide sequence ID" value="NZ_JAAGOB010000019.1"/>
</dbReference>
<keyword evidence="3" id="KW-1185">Reference proteome</keyword>
<organism evidence="2 3">
    <name type="scientific">Phytoactinopolyspora alkaliphila</name>
    <dbReference type="NCBI Taxonomy" id="1783498"/>
    <lineage>
        <taxon>Bacteria</taxon>
        <taxon>Bacillati</taxon>
        <taxon>Actinomycetota</taxon>
        <taxon>Actinomycetes</taxon>
        <taxon>Jiangellales</taxon>
        <taxon>Jiangellaceae</taxon>
        <taxon>Phytoactinopolyspora</taxon>
    </lineage>
</organism>
<accession>A0A6N9YU80</accession>
<name>A0A6N9YU80_9ACTN</name>
<dbReference type="PANTHER" id="PTHR33164">
    <property type="entry name" value="TRANSCRIPTIONAL REGULATOR, MARR FAMILY"/>
    <property type="match status" value="1"/>
</dbReference>
<dbReference type="InterPro" id="IPR036390">
    <property type="entry name" value="WH_DNA-bd_sf"/>
</dbReference>
<feature type="domain" description="HTH marR-type" evidence="1">
    <location>
        <begin position="8"/>
        <end position="147"/>
    </location>
</feature>
<reference evidence="2 3" key="1">
    <citation type="submission" date="2020-02" db="EMBL/GenBank/DDBJ databases">
        <authorList>
            <person name="Li X.-J."/>
            <person name="Feng X.-M."/>
        </authorList>
    </citation>
    <scope>NUCLEOTIDE SEQUENCE [LARGE SCALE GENOMIC DNA]</scope>
    <source>
        <strain evidence="2 3">CGMCC 4.7225</strain>
    </source>
</reference>
<gene>
    <name evidence="2" type="ORF">G1H11_24010</name>
</gene>
<dbReference type="AlphaFoldDB" id="A0A6N9YU80"/>
<evidence type="ECO:0000313" key="3">
    <source>
        <dbReference type="Proteomes" id="UP000469185"/>
    </source>
</evidence>
<dbReference type="EMBL" id="JAAGOB010000019">
    <property type="protein sequence ID" value="NED98369.1"/>
    <property type="molecule type" value="Genomic_DNA"/>
</dbReference>
<evidence type="ECO:0000313" key="2">
    <source>
        <dbReference type="EMBL" id="NED98369.1"/>
    </source>
</evidence>
<dbReference type="GO" id="GO:0003700">
    <property type="term" value="F:DNA-binding transcription factor activity"/>
    <property type="evidence" value="ECO:0007669"/>
    <property type="project" value="InterPro"/>
</dbReference>
<proteinExistence type="predicted"/>
<dbReference type="InterPro" id="IPR000835">
    <property type="entry name" value="HTH_MarR-typ"/>
</dbReference>
<dbReference type="Gene3D" id="1.10.10.10">
    <property type="entry name" value="Winged helix-like DNA-binding domain superfamily/Winged helix DNA-binding domain"/>
    <property type="match status" value="1"/>
</dbReference>
<dbReference type="InterPro" id="IPR036388">
    <property type="entry name" value="WH-like_DNA-bd_sf"/>
</dbReference>
<dbReference type="PROSITE" id="PS50995">
    <property type="entry name" value="HTH_MARR_2"/>
    <property type="match status" value="1"/>
</dbReference>
<dbReference type="SMART" id="SM00347">
    <property type="entry name" value="HTH_MARR"/>
    <property type="match status" value="1"/>
</dbReference>
<sequence length="168" mass="18425">MTTEPLDPDALAARLAEVYLVVGPLYRKVLRVVERDQQVMGMSVGVRAVLDQLRRRGALTVPDMARDQDLSRQFVQRMVNDARAAGWVDVVENPAHRRSHLIRLTPSGEDAIGAVAAREHGLLRRVGGDLTGTEIDATLRVLTEMLSAIDTIEREGTGLNAEQPPEPA</sequence>